<feature type="domain" description="Response regulatory" evidence="9">
    <location>
        <begin position="10"/>
        <end position="126"/>
    </location>
</feature>
<evidence type="ECO:0000256" key="6">
    <source>
        <dbReference type="HAMAP-Rule" id="MF_00099"/>
    </source>
</evidence>
<evidence type="ECO:0000313" key="11">
    <source>
        <dbReference type="EMBL" id="MDC8771608.1"/>
    </source>
</evidence>
<comment type="similarity">
    <text evidence="6">Belongs to the CheB family.</text>
</comment>
<evidence type="ECO:0000256" key="7">
    <source>
        <dbReference type="PROSITE-ProRule" id="PRU00050"/>
    </source>
</evidence>
<feature type="domain" description="CheB-type methylesterase" evidence="10">
    <location>
        <begin position="186"/>
        <end position="378"/>
    </location>
</feature>
<keyword evidence="4 6" id="KW-0378">Hydrolase</keyword>
<dbReference type="EC" id="3.5.1.44" evidence="6"/>
<evidence type="ECO:0000256" key="2">
    <source>
        <dbReference type="ARBA" id="ARBA00022500"/>
    </source>
</evidence>
<dbReference type="EC" id="3.1.1.61" evidence="6"/>
<comment type="function">
    <text evidence="6">Involved in chemotaxis. Part of a chemotaxis signal transduction system that modulates chemotaxis in response to various stimuli. Catalyzes the demethylation of specific methylglutamate residues introduced into the chemoreceptors (methyl-accepting chemotaxis proteins or MCP) by CheR. Also mediates the irreversible deamidation of specific glutamine residues to glutamic acid.</text>
</comment>
<gene>
    <name evidence="6" type="primary">cheB</name>
    <name evidence="11" type="ORF">PRZ03_08475</name>
</gene>
<evidence type="ECO:0000256" key="8">
    <source>
        <dbReference type="PROSITE-ProRule" id="PRU00169"/>
    </source>
</evidence>
<proteinExistence type="inferred from homology"/>
<comment type="catalytic activity">
    <reaction evidence="6">
        <text>L-glutaminyl-[protein] + H2O = L-glutamyl-[protein] + NH4(+)</text>
        <dbReference type="Rhea" id="RHEA:16441"/>
        <dbReference type="Rhea" id="RHEA-COMP:10207"/>
        <dbReference type="Rhea" id="RHEA-COMP:10208"/>
        <dbReference type="ChEBI" id="CHEBI:15377"/>
        <dbReference type="ChEBI" id="CHEBI:28938"/>
        <dbReference type="ChEBI" id="CHEBI:29973"/>
        <dbReference type="ChEBI" id="CHEBI:30011"/>
        <dbReference type="EC" id="3.5.1.44"/>
    </reaction>
</comment>
<dbReference type="InterPro" id="IPR001789">
    <property type="entry name" value="Sig_transdc_resp-reg_receiver"/>
</dbReference>
<feature type="modified residue" description="4-aspartylphosphate" evidence="6 8">
    <location>
        <position position="60"/>
    </location>
</feature>
<dbReference type="PROSITE" id="PS50110">
    <property type="entry name" value="RESPONSE_REGULATORY"/>
    <property type="match status" value="1"/>
</dbReference>
<keyword evidence="3 6" id="KW-0597">Phosphoprotein</keyword>
<dbReference type="CDD" id="cd16432">
    <property type="entry name" value="CheB_Rec"/>
    <property type="match status" value="1"/>
</dbReference>
<dbReference type="Pfam" id="PF00072">
    <property type="entry name" value="Response_reg"/>
    <property type="match status" value="1"/>
</dbReference>
<comment type="PTM">
    <text evidence="6">Phosphorylated by CheA. Phosphorylation of the N-terminal regulatory domain activates the methylesterase activity.</text>
</comment>
<dbReference type="HAMAP" id="MF_00099">
    <property type="entry name" value="CheB_chemtxs"/>
    <property type="match status" value="1"/>
</dbReference>
<dbReference type="Proteomes" id="UP001221189">
    <property type="component" value="Unassembled WGS sequence"/>
</dbReference>
<feature type="active site" evidence="6 7">
    <location>
        <position position="320"/>
    </location>
</feature>
<dbReference type="Gene3D" id="3.40.50.2300">
    <property type="match status" value="1"/>
</dbReference>
<dbReference type="PIRSF" id="PIRSF000876">
    <property type="entry name" value="RR_chemtxs_CheB"/>
    <property type="match status" value="1"/>
</dbReference>
<dbReference type="SUPFAM" id="SSF52172">
    <property type="entry name" value="CheY-like"/>
    <property type="match status" value="1"/>
</dbReference>
<protein>
    <recommendedName>
        <fullName evidence="6">Protein-glutamate methylesterase/protein-glutamine glutaminase</fullName>
        <ecNumber evidence="6">3.1.1.61</ecNumber>
        <ecNumber evidence="6">3.5.1.44</ecNumber>
    </recommendedName>
</protein>
<comment type="domain">
    <text evidence="6">Contains a C-terminal catalytic domain, and an N-terminal region which modulates catalytic activity.</text>
</comment>
<dbReference type="InterPro" id="IPR008248">
    <property type="entry name" value="CheB-like"/>
</dbReference>
<evidence type="ECO:0000256" key="4">
    <source>
        <dbReference type="ARBA" id="ARBA00022801"/>
    </source>
</evidence>
<dbReference type="InterPro" id="IPR011006">
    <property type="entry name" value="CheY-like_superfamily"/>
</dbReference>
<dbReference type="InterPro" id="IPR000673">
    <property type="entry name" value="Sig_transdc_resp-reg_Me-estase"/>
</dbReference>
<evidence type="ECO:0000259" key="9">
    <source>
        <dbReference type="PROSITE" id="PS50110"/>
    </source>
</evidence>
<dbReference type="PROSITE" id="PS50122">
    <property type="entry name" value="CHEB"/>
    <property type="match status" value="1"/>
</dbReference>
<keyword evidence="12" id="KW-1185">Reference proteome</keyword>
<feature type="active site" evidence="6 7">
    <location>
        <position position="224"/>
    </location>
</feature>
<organism evidence="11 12">
    <name type="scientific">Roseateles albus</name>
    <dbReference type="NCBI Taxonomy" id="2987525"/>
    <lineage>
        <taxon>Bacteria</taxon>
        <taxon>Pseudomonadati</taxon>
        <taxon>Pseudomonadota</taxon>
        <taxon>Betaproteobacteria</taxon>
        <taxon>Burkholderiales</taxon>
        <taxon>Sphaerotilaceae</taxon>
        <taxon>Roseateles</taxon>
    </lineage>
</organism>
<dbReference type="CDD" id="cd17541">
    <property type="entry name" value="REC_CheB-like"/>
    <property type="match status" value="1"/>
</dbReference>
<dbReference type="NCBIfam" id="NF009206">
    <property type="entry name" value="PRK12555.1"/>
    <property type="match status" value="1"/>
</dbReference>
<evidence type="ECO:0000256" key="5">
    <source>
        <dbReference type="ARBA" id="ARBA00048267"/>
    </source>
</evidence>
<dbReference type="SMART" id="SM00448">
    <property type="entry name" value="REC"/>
    <property type="match status" value="1"/>
</dbReference>
<feature type="active site" evidence="6 7">
    <location>
        <position position="198"/>
    </location>
</feature>
<keyword evidence="2 6" id="KW-0145">Chemotaxis</keyword>
<comment type="caution">
    <text evidence="11">The sequence shown here is derived from an EMBL/GenBank/DDBJ whole genome shotgun (WGS) entry which is preliminary data.</text>
</comment>
<dbReference type="PANTHER" id="PTHR42872:SF6">
    <property type="entry name" value="PROTEIN-GLUTAMATE METHYLESTERASE_PROTEIN-GLUTAMINE GLUTAMINASE"/>
    <property type="match status" value="1"/>
</dbReference>
<dbReference type="EMBL" id="JAQQXT010000004">
    <property type="protein sequence ID" value="MDC8771608.1"/>
    <property type="molecule type" value="Genomic_DNA"/>
</dbReference>
<dbReference type="Pfam" id="PF01339">
    <property type="entry name" value="CheB_methylest"/>
    <property type="match status" value="1"/>
</dbReference>
<dbReference type="RefSeq" id="WP_273599901.1">
    <property type="nucleotide sequence ID" value="NZ_JAQQXT010000004.1"/>
</dbReference>
<accession>A0ABT5KCK3</accession>
<reference evidence="11 12" key="1">
    <citation type="submission" date="2022-10" db="EMBL/GenBank/DDBJ databases">
        <title>Paucibacter sp. hw1 Genome sequencing.</title>
        <authorList>
            <person name="Park S."/>
        </authorList>
    </citation>
    <scope>NUCLEOTIDE SEQUENCE [LARGE SCALE GENOMIC DNA]</scope>
    <source>
        <strain evidence="12">hw1</strain>
    </source>
</reference>
<evidence type="ECO:0000256" key="1">
    <source>
        <dbReference type="ARBA" id="ARBA00022490"/>
    </source>
</evidence>
<dbReference type="InterPro" id="IPR035909">
    <property type="entry name" value="CheB_C"/>
</dbReference>
<keyword evidence="1 6" id="KW-0963">Cytoplasm</keyword>
<dbReference type="PANTHER" id="PTHR42872">
    <property type="entry name" value="PROTEIN-GLUTAMATE METHYLESTERASE/PROTEIN-GLUTAMINE GLUTAMINASE"/>
    <property type="match status" value="1"/>
</dbReference>
<evidence type="ECO:0000313" key="12">
    <source>
        <dbReference type="Proteomes" id="UP001221189"/>
    </source>
</evidence>
<comment type="catalytic activity">
    <reaction evidence="5 6">
        <text>[protein]-L-glutamate 5-O-methyl ester + H2O = L-glutamyl-[protein] + methanol + H(+)</text>
        <dbReference type="Rhea" id="RHEA:23236"/>
        <dbReference type="Rhea" id="RHEA-COMP:10208"/>
        <dbReference type="Rhea" id="RHEA-COMP:10311"/>
        <dbReference type="ChEBI" id="CHEBI:15377"/>
        <dbReference type="ChEBI" id="CHEBI:15378"/>
        <dbReference type="ChEBI" id="CHEBI:17790"/>
        <dbReference type="ChEBI" id="CHEBI:29973"/>
        <dbReference type="ChEBI" id="CHEBI:82795"/>
        <dbReference type="EC" id="3.1.1.61"/>
    </reaction>
</comment>
<dbReference type="Gene3D" id="3.40.50.180">
    <property type="entry name" value="Methylesterase CheB, C-terminal domain"/>
    <property type="match status" value="1"/>
</dbReference>
<dbReference type="SUPFAM" id="SSF52738">
    <property type="entry name" value="Methylesterase CheB, C-terminal domain"/>
    <property type="match status" value="1"/>
</dbReference>
<evidence type="ECO:0000259" key="10">
    <source>
        <dbReference type="PROSITE" id="PS50122"/>
    </source>
</evidence>
<name>A0ABT5KCK3_9BURK</name>
<evidence type="ECO:0000256" key="3">
    <source>
        <dbReference type="ARBA" id="ARBA00022553"/>
    </source>
</evidence>
<sequence>MSAPNQAPLRVAIIDDSAVVRKHLSGLLEAAGIRVSITASDPLFAWPKLEADWPDVLVLDVEMPRMDGITFLKRVMSEHPMPVVMCSTLTEAGCETTMQALAAGAVGFVTKPKIGLRDFLEDPGNGLVGAVRAAARANVRALPSQMAGQMASQIAGQGSGLQTQQMSAGRASRPSPIMAISAMAMAETTDRVIAFGSSTGGVQTIESVLKQLPRTCPGIVLVQHMPEKFTHSFAARLNTVTDLEVMEAKDGDRVINGRVLVAPGGRHMQLKRSGAQYVVEVRDGPLVNHHKPSVDILFKSVAHCAGRNAIGAIFTGMGDDGARGLLEMRKAGAMTLAQDEASCVVYGMPKAAAELGAAQHVVALSDMAAALLKLSGMAPGAVSFGS</sequence>
<dbReference type="NCBIfam" id="NF001965">
    <property type="entry name" value="PRK00742.1"/>
    <property type="match status" value="1"/>
</dbReference>
<comment type="subcellular location">
    <subcellularLocation>
        <location evidence="6">Cytoplasm</location>
    </subcellularLocation>
</comment>